<gene>
    <name evidence="2" type="ORF">IC007_0984</name>
</gene>
<dbReference type="EMBL" id="AP018930">
    <property type="protein sequence ID" value="BBG26474.1"/>
    <property type="molecule type" value="Genomic_DNA"/>
</dbReference>
<name>A0A510E1V7_9CREN</name>
<protein>
    <submittedName>
        <fullName evidence="2">Uncharacterized protein</fullName>
    </submittedName>
</protein>
<keyword evidence="1" id="KW-1133">Transmembrane helix</keyword>
<dbReference type="RefSeq" id="WP_149564767.1">
    <property type="nucleotide sequence ID" value="NZ_AP018930.1"/>
</dbReference>
<evidence type="ECO:0000313" key="2">
    <source>
        <dbReference type="EMBL" id="BBG26474.1"/>
    </source>
</evidence>
<dbReference type="GeneID" id="92549552"/>
<evidence type="ECO:0000256" key="1">
    <source>
        <dbReference type="SAM" id="Phobius"/>
    </source>
</evidence>
<keyword evidence="1" id="KW-0812">Transmembrane</keyword>
<dbReference type="Proteomes" id="UP000325030">
    <property type="component" value="Chromosome"/>
</dbReference>
<organism evidence="2 3">
    <name type="scientific">Sulfuracidifex tepidarius</name>
    <dbReference type="NCBI Taxonomy" id="1294262"/>
    <lineage>
        <taxon>Archaea</taxon>
        <taxon>Thermoproteota</taxon>
        <taxon>Thermoprotei</taxon>
        <taxon>Sulfolobales</taxon>
        <taxon>Sulfolobaceae</taxon>
        <taxon>Sulfuracidifex</taxon>
    </lineage>
</organism>
<evidence type="ECO:0000313" key="3">
    <source>
        <dbReference type="Proteomes" id="UP000325030"/>
    </source>
</evidence>
<reference evidence="3" key="1">
    <citation type="submission" date="2018-09" db="EMBL/GenBank/DDBJ databases">
        <title>Complete Genome Sequencing of Sulfolobus sp. JCM 16834.</title>
        <authorList>
            <person name="Kato S."/>
            <person name="Itoh T."/>
            <person name="Ohkuma M."/>
        </authorList>
    </citation>
    <scope>NUCLEOTIDE SEQUENCE [LARGE SCALE GENOMIC DNA]</scope>
    <source>
        <strain evidence="3">IC-007</strain>
    </source>
</reference>
<dbReference type="AlphaFoldDB" id="A0A510E1V7"/>
<accession>A0A510E1V7</accession>
<sequence length="70" mass="8264">MYVYISLPYLMLAGVLSVAGNLIIDELGHREVRTRRWIIPTTTPQTHTFPRSVVWGMFFYTFLRSRFSPR</sequence>
<feature type="transmembrane region" description="Helical" evidence="1">
    <location>
        <begin position="6"/>
        <end position="24"/>
    </location>
</feature>
<dbReference type="InterPro" id="IPR009705">
    <property type="entry name" value="DUF1286"/>
</dbReference>
<keyword evidence="1" id="KW-0472">Membrane</keyword>
<proteinExistence type="predicted"/>
<dbReference type="Pfam" id="PF06939">
    <property type="entry name" value="DUF1286"/>
    <property type="match status" value="1"/>
</dbReference>